<dbReference type="CDD" id="cd06225">
    <property type="entry name" value="HAMP"/>
    <property type="match status" value="1"/>
</dbReference>
<comment type="caution">
    <text evidence="8">The sequence shown here is derived from an EMBL/GenBank/DDBJ whole genome shotgun (WGS) entry which is preliminary data.</text>
</comment>
<evidence type="ECO:0000313" key="8">
    <source>
        <dbReference type="EMBL" id="NIK88731.1"/>
    </source>
</evidence>
<accession>A0A846N054</accession>
<gene>
    <name evidence="8" type="ORF">FHS83_002049</name>
</gene>
<evidence type="ECO:0000313" key="9">
    <source>
        <dbReference type="Proteomes" id="UP000570514"/>
    </source>
</evidence>
<dbReference type="CDD" id="cd11386">
    <property type="entry name" value="MCP_signal"/>
    <property type="match status" value="1"/>
</dbReference>
<dbReference type="PANTHER" id="PTHR43531:SF11">
    <property type="entry name" value="METHYL-ACCEPTING CHEMOTAXIS PROTEIN 3"/>
    <property type="match status" value="1"/>
</dbReference>
<feature type="domain" description="Methyl-accepting transducer" evidence="6">
    <location>
        <begin position="329"/>
        <end position="558"/>
    </location>
</feature>
<dbReference type="InterPro" id="IPR051310">
    <property type="entry name" value="MCP_chemotaxis"/>
</dbReference>
<keyword evidence="9" id="KW-1185">Reference proteome</keyword>
<dbReference type="GO" id="GO:0005886">
    <property type="term" value="C:plasma membrane"/>
    <property type="evidence" value="ECO:0007669"/>
    <property type="project" value="TreeGrafter"/>
</dbReference>
<dbReference type="GO" id="GO:0007165">
    <property type="term" value="P:signal transduction"/>
    <property type="evidence" value="ECO:0007669"/>
    <property type="project" value="UniProtKB-KW"/>
</dbReference>
<dbReference type="PROSITE" id="PS50885">
    <property type="entry name" value="HAMP"/>
    <property type="match status" value="2"/>
</dbReference>
<dbReference type="InterPro" id="IPR004089">
    <property type="entry name" value="MCPsignal_dom"/>
</dbReference>
<evidence type="ECO:0000259" key="6">
    <source>
        <dbReference type="PROSITE" id="PS50111"/>
    </source>
</evidence>
<protein>
    <submittedName>
        <fullName evidence="8">Methyl-accepting chemotaxis protein</fullName>
    </submittedName>
</protein>
<dbReference type="AlphaFoldDB" id="A0A846N054"/>
<dbReference type="FunFam" id="1.10.287.950:FF:000001">
    <property type="entry name" value="Methyl-accepting chemotaxis sensory transducer"/>
    <property type="match status" value="1"/>
</dbReference>
<keyword evidence="2" id="KW-0145">Chemotaxis</keyword>
<dbReference type="Pfam" id="PF00015">
    <property type="entry name" value="MCPsignal"/>
    <property type="match status" value="1"/>
</dbReference>
<dbReference type="GO" id="GO:0006935">
    <property type="term" value="P:chemotaxis"/>
    <property type="evidence" value="ECO:0007669"/>
    <property type="project" value="UniProtKB-KW"/>
</dbReference>
<dbReference type="Gene3D" id="6.10.340.10">
    <property type="match status" value="1"/>
</dbReference>
<reference evidence="8 9" key="1">
    <citation type="submission" date="2020-03" db="EMBL/GenBank/DDBJ databases">
        <title>Genomic Encyclopedia of Type Strains, Phase IV (KMG-IV): sequencing the most valuable type-strain genomes for metagenomic binning, comparative biology and taxonomic classification.</title>
        <authorList>
            <person name="Goeker M."/>
        </authorList>
    </citation>
    <scope>NUCLEOTIDE SEQUENCE [LARGE SCALE GENOMIC DNA]</scope>
    <source>
        <strain evidence="8 9">DSM 19867</strain>
    </source>
</reference>
<evidence type="ECO:0000256" key="4">
    <source>
        <dbReference type="PROSITE-ProRule" id="PRU00284"/>
    </source>
</evidence>
<dbReference type="Proteomes" id="UP000570514">
    <property type="component" value="Unassembled WGS sequence"/>
</dbReference>
<comment type="similarity">
    <text evidence="3">Belongs to the methyl-accepting chemotaxis (MCP) protein family.</text>
</comment>
<dbReference type="SUPFAM" id="SSF58104">
    <property type="entry name" value="Methyl-accepting chemotaxis protein (MCP) signaling domain"/>
    <property type="match status" value="1"/>
</dbReference>
<sequence>MKESDITIRTKLKLLALVIVGLTAALGVYGYLLLDSNATKTAFMQNGVIHDDDVIGNFQNASDDTVRDLYRLASVAGSESDEKKLEALSTKVQKKFDVFLNSFAQVKASMKAEGFAESEISGFETLLKAYVKRGKDTADMATSDAATSAGMMTGTRQRFEVMDEALAKIITAMTQKKADTLSDIRAGMHRGEVIFAISLCVIIAVALFLSFIMGTRISTPLANIAEVLEKIAEGNRAVVITGQDRRDEVGQLASATLRLREQLTAAEKAKSDQVQVIVGSVGEGLSALANGDLTARISAELTGPFAKLKDDFNVAMGRLETTMQQVTTSTREISSGAADISKATDDLSRRTEQQAATLEETAAALEEITNSVKTTATAIKEANGRAIAAKSAAEEGGTVVGTAVATMDKIEQSSKQIAEIIGVIDEIAFQTNLLALNAGVEAARAGEAGKGFAVVATEVRALAGRSSDAAKKIKALITASEGHVAEGVKIVGDTGQALGRIVEQILHINELVSQVSQAAGQQSSSISEVNTAVGQMDQVTQQNAAMVEESTAAARSLAHETEELAQQIGFFRVGGAQAARLRVVARR</sequence>
<feature type="transmembrane region" description="Helical" evidence="5">
    <location>
        <begin position="12"/>
        <end position="34"/>
    </location>
</feature>
<feature type="transmembrane region" description="Helical" evidence="5">
    <location>
        <begin position="193"/>
        <end position="213"/>
    </location>
</feature>
<proteinExistence type="inferred from homology"/>
<dbReference type="RefSeq" id="WP_167082880.1">
    <property type="nucleotide sequence ID" value="NZ_BAAADC010000001.1"/>
</dbReference>
<feature type="domain" description="HAMP" evidence="7">
    <location>
        <begin position="215"/>
        <end position="268"/>
    </location>
</feature>
<dbReference type="PANTHER" id="PTHR43531">
    <property type="entry name" value="PROTEIN ICFG"/>
    <property type="match status" value="1"/>
</dbReference>
<dbReference type="GO" id="GO:0004888">
    <property type="term" value="F:transmembrane signaling receptor activity"/>
    <property type="evidence" value="ECO:0007669"/>
    <property type="project" value="TreeGrafter"/>
</dbReference>
<comment type="subcellular location">
    <subcellularLocation>
        <location evidence="1">Membrane</location>
    </subcellularLocation>
</comment>
<dbReference type="Pfam" id="PF00672">
    <property type="entry name" value="HAMP"/>
    <property type="match status" value="1"/>
</dbReference>
<evidence type="ECO:0000259" key="7">
    <source>
        <dbReference type="PROSITE" id="PS50885"/>
    </source>
</evidence>
<dbReference type="SMART" id="SM00304">
    <property type="entry name" value="HAMP"/>
    <property type="match status" value="2"/>
</dbReference>
<keyword evidence="5" id="KW-0472">Membrane</keyword>
<evidence type="ECO:0000256" key="3">
    <source>
        <dbReference type="ARBA" id="ARBA00029447"/>
    </source>
</evidence>
<evidence type="ECO:0000256" key="1">
    <source>
        <dbReference type="ARBA" id="ARBA00004370"/>
    </source>
</evidence>
<dbReference type="InterPro" id="IPR003660">
    <property type="entry name" value="HAMP_dom"/>
</dbReference>
<evidence type="ECO:0000256" key="5">
    <source>
        <dbReference type="SAM" id="Phobius"/>
    </source>
</evidence>
<name>A0A846N054_9PROT</name>
<dbReference type="SMART" id="SM00283">
    <property type="entry name" value="MA"/>
    <property type="match status" value="1"/>
</dbReference>
<dbReference type="PROSITE" id="PS50111">
    <property type="entry name" value="CHEMOTAXIS_TRANSDUC_2"/>
    <property type="match status" value="1"/>
</dbReference>
<feature type="domain" description="HAMP" evidence="7">
    <location>
        <begin position="272"/>
        <end position="324"/>
    </location>
</feature>
<dbReference type="SUPFAM" id="SSF158472">
    <property type="entry name" value="HAMP domain-like"/>
    <property type="match status" value="1"/>
</dbReference>
<keyword evidence="4" id="KW-0807">Transducer</keyword>
<dbReference type="Gene3D" id="1.10.287.950">
    <property type="entry name" value="Methyl-accepting chemotaxis protein"/>
    <property type="match status" value="1"/>
</dbReference>
<dbReference type="EMBL" id="JAASRM010000001">
    <property type="protein sequence ID" value="NIK88731.1"/>
    <property type="molecule type" value="Genomic_DNA"/>
</dbReference>
<keyword evidence="5" id="KW-1133">Transmembrane helix</keyword>
<evidence type="ECO:0000256" key="2">
    <source>
        <dbReference type="ARBA" id="ARBA00022500"/>
    </source>
</evidence>
<organism evidence="8 9">
    <name type="scientific">Rhizomicrobium palustre</name>
    <dbReference type="NCBI Taxonomy" id="189966"/>
    <lineage>
        <taxon>Bacteria</taxon>
        <taxon>Pseudomonadati</taxon>
        <taxon>Pseudomonadota</taxon>
        <taxon>Alphaproteobacteria</taxon>
        <taxon>Micropepsales</taxon>
        <taxon>Micropepsaceae</taxon>
        <taxon>Rhizomicrobium</taxon>
    </lineage>
</organism>
<keyword evidence="5" id="KW-0812">Transmembrane</keyword>